<gene>
    <name evidence="1" type="ORF">HHL28_11750</name>
</gene>
<evidence type="ECO:0000313" key="2">
    <source>
        <dbReference type="Proteomes" id="UP000501891"/>
    </source>
</evidence>
<accession>A0A858R8H5</accession>
<reference evidence="1" key="1">
    <citation type="submission" date="2020-04" db="EMBL/GenBank/DDBJ databases">
        <title>A desert anoxygenic phototrophic bacterium fixes CO2 using RubisCO under aerobic conditions.</title>
        <authorList>
            <person name="Tang K."/>
        </authorList>
    </citation>
    <scope>NUCLEOTIDE SEQUENCE [LARGE SCALE GENOMIC DNA]</scope>
    <source>
        <strain evidence="1">MIMtkB3</strain>
    </source>
</reference>
<protein>
    <submittedName>
        <fullName evidence="1">VWA domain-containing protein</fullName>
    </submittedName>
</protein>
<dbReference type="EMBL" id="CP051775">
    <property type="protein sequence ID" value="QJE73674.1"/>
    <property type="molecule type" value="Genomic_DNA"/>
</dbReference>
<dbReference type="AlphaFoldDB" id="A0A858R8H5"/>
<dbReference type="Proteomes" id="UP000501891">
    <property type="component" value="Chromosome"/>
</dbReference>
<proteinExistence type="predicted"/>
<evidence type="ECO:0000313" key="1">
    <source>
        <dbReference type="EMBL" id="QJE73674.1"/>
    </source>
</evidence>
<organism evidence="1 2">
    <name type="scientific">Aerophototrophica crusticola</name>
    <dbReference type="NCBI Taxonomy" id="1709002"/>
    <lineage>
        <taxon>Bacteria</taxon>
        <taxon>Pseudomonadati</taxon>
        <taxon>Pseudomonadota</taxon>
        <taxon>Alphaproteobacteria</taxon>
        <taxon>Rhodospirillales</taxon>
        <taxon>Rhodospirillaceae</taxon>
        <taxon>Aerophototrophica</taxon>
    </lineage>
</organism>
<dbReference type="InterPro" id="IPR036465">
    <property type="entry name" value="vWFA_dom_sf"/>
</dbReference>
<keyword evidence="2" id="KW-1185">Reference proteome</keyword>
<sequence>MTDPDRRTPAPARPDDSAVDAFLSRVAAMPQGKAAGQRGQLLFALDATASRQPTWDRASHLQADMFSAAAGVGGLEVQLVFYRGFRECKTTPWISDPADMIRRMTGVTCLGGQTQIYRVLSHALKEGRAKPVNAVVFVGDACEEDPDPICHLRGELGLLGVPVFMFQEGQDPVARTVFQQVAKLSRGAWCPFDASSAQTLKDLLSAVAVFAAGGRKALQHWGKGRSAEVLRLTHQLG</sequence>
<name>A0A858R8H5_9PROT</name>
<dbReference type="KEGG" id="acru:HHL28_11750"/>
<dbReference type="SUPFAM" id="SSF53300">
    <property type="entry name" value="vWA-like"/>
    <property type="match status" value="1"/>
</dbReference>